<dbReference type="AlphaFoldDB" id="A0A3B0M2U6"/>
<sequence length="67" mass="7880">MLKLKDEVVNFFGSHREIALKLMISDSAVSQWRTIIPERSALKLERITKGKLKYITEFYRKNKIIAI</sequence>
<proteinExistence type="predicted"/>
<organism evidence="1">
    <name type="scientific">Arsenophonus endosymbiont of Trialeurodes vaporariorum</name>
    <dbReference type="NCBI Taxonomy" id="235567"/>
    <lineage>
        <taxon>Bacteria</taxon>
        <taxon>Pseudomonadati</taxon>
        <taxon>Pseudomonadota</taxon>
        <taxon>Gammaproteobacteria</taxon>
        <taxon>Enterobacterales</taxon>
        <taxon>Morganellaceae</taxon>
        <taxon>Arsenophonus</taxon>
    </lineage>
</organism>
<accession>A0A3B0M2U6</accession>
<evidence type="ECO:0000313" key="1">
    <source>
        <dbReference type="EMBL" id="SSW96533.1"/>
    </source>
</evidence>
<dbReference type="InterPro" id="IPR010982">
    <property type="entry name" value="Lambda_DNA-bd_dom_sf"/>
</dbReference>
<dbReference type="SUPFAM" id="SSF47413">
    <property type="entry name" value="lambda repressor-like DNA-binding domains"/>
    <property type="match status" value="1"/>
</dbReference>
<name>A0A3B0M2U6_9GAMM</name>
<reference evidence="1" key="1">
    <citation type="submission" date="2018-04" db="EMBL/GenBank/DDBJ databases">
        <authorList>
            <person name="Go L.Y."/>
            <person name="Mitchell J.A."/>
        </authorList>
    </citation>
    <scope>NUCLEOTIDE SEQUENCE</scope>
    <source>
        <strain evidence="1">ARTV</strain>
    </source>
</reference>
<gene>
    <name evidence="1" type="ORF">ARTV_2991</name>
</gene>
<dbReference type="Gene3D" id="1.10.260.40">
    <property type="entry name" value="lambda repressor-like DNA-binding domains"/>
    <property type="match status" value="1"/>
</dbReference>
<dbReference type="GO" id="GO:0003677">
    <property type="term" value="F:DNA binding"/>
    <property type="evidence" value="ECO:0007669"/>
    <property type="project" value="InterPro"/>
</dbReference>
<protein>
    <recommendedName>
        <fullName evidence="2">DNA-binding transcriptional regulator Cro</fullName>
    </recommendedName>
</protein>
<dbReference type="Pfam" id="PF14549">
    <property type="entry name" value="P22_Cro"/>
    <property type="match status" value="1"/>
</dbReference>
<dbReference type="EMBL" id="UFQR01000019">
    <property type="protein sequence ID" value="SSW96533.1"/>
    <property type="molecule type" value="Genomic_DNA"/>
</dbReference>
<evidence type="ECO:0008006" key="2">
    <source>
        <dbReference type="Google" id="ProtNLM"/>
    </source>
</evidence>